<reference evidence="1 2" key="1">
    <citation type="submission" date="2019-02" db="EMBL/GenBank/DDBJ databases">
        <title>Deep-cultivation of Planctomycetes and their phenomic and genomic characterization uncovers novel biology.</title>
        <authorList>
            <person name="Wiegand S."/>
            <person name="Jogler M."/>
            <person name="Boedeker C."/>
            <person name="Pinto D."/>
            <person name="Vollmers J."/>
            <person name="Rivas-Marin E."/>
            <person name="Kohn T."/>
            <person name="Peeters S.H."/>
            <person name="Heuer A."/>
            <person name="Rast P."/>
            <person name="Oberbeckmann S."/>
            <person name="Bunk B."/>
            <person name="Jeske O."/>
            <person name="Meyerdierks A."/>
            <person name="Storesund J.E."/>
            <person name="Kallscheuer N."/>
            <person name="Luecker S."/>
            <person name="Lage O.M."/>
            <person name="Pohl T."/>
            <person name="Merkel B.J."/>
            <person name="Hornburger P."/>
            <person name="Mueller R.-W."/>
            <person name="Bruemmer F."/>
            <person name="Labrenz M."/>
            <person name="Spormann A.M."/>
            <person name="Op Den Camp H."/>
            <person name="Overmann J."/>
            <person name="Amann R."/>
            <person name="Jetten M.S.M."/>
            <person name="Mascher T."/>
            <person name="Medema M.H."/>
            <person name="Devos D.P."/>
            <person name="Kaster A.-K."/>
            <person name="Ovreas L."/>
            <person name="Rohde M."/>
            <person name="Galperin M.Y."/>
            <person name="Jogler C."/>
        </authorList>
    </citation>
    <scope>NUCLEOTIDE SEQUENCE [LARGE SCALE GENOMIC DNA]</scope>
    <source>
        <strain evidence="1 2">KOR42</strain>
    </source>
</reference>
<organism evidence="1 2">
    <name type="scientific">Thalassoglobus neptunius</name>
    <dbReference type="NCBI Taxonomy" id="1938619"/>
    <lineage>
        <taxon>Bacteria</taxon>
        <taxon>Pseudomonadati</taxon>
        <taxon>Planctomycetota</taxon>
        <taxon>Planctomycetia</taxon>
        <taxon>Planctomycetales</taxon>
        <taxon>Planctomycetaceae</taxon>
        <taxon>Thalassoglobus</taxon>
    </lineage>
</organism>
<protein>
    <submittedName>
        <fullName evidence="1">Uncharacterized protein</fullName>
    </submittedName>
</protein>
<dbReference type="Proteomes" id="UP000317243">
    <property type="component" value="Unassembled WGS sequence"/>
</dbReference>
<comment type="caution">
    <text evidence="1">The sequence shown here is derived from an EMBL/GenBank/DDBJ whole genome shotgun (WGS) entry which is preliminary data.</text>
</comment>
<keyword evidence="2" id="KW-1185">Reference proteome</keyword>
<evidence type="ECO:0000313" key="1">
    <source>
        <dbReference type="EMBL" id="TWT48205.1"/>
    </source>
</evidence>
<name>A0A5C5WDU4_9PLAN</name>
<dbReference type="EMBL" id="SIHI01000020">
    <property type="protein sequence ID" value="TWT48205.1"/>
    <property type="molecule type" value="Genomic_DNA"/>
</dbReference>
<dbReference type="RefSeq" id="WP_146511405.1">
    <property type="nucleotide sequence ID" value="NZ_SIHI01000020.1"/>
</dbReference>
<evidence type="ECO:0000313" key="2">
    <source>
        <dbReference type="Proteomes" id="UP000317243"/>
    </source>
</evidence>
<gene>
    <name evidence="1" type="ORF">KOR42_39950</name>
</gene>
<dbReference type="AlphaFoldDB" id="A0A5C5WDU4"/>
<sequence length="113" mass="12864">MIQSIRRKQNRLATTRKLAAAAELSGPFNLTVFCIDGFHRGLLEQLAGRWCSEPFTLAALRRAASYGLVQPDLYLGESERWKLTAAGRKFLSETDHLKHTTARIVKFRMGEWN</sequence>
<proteinExistence type="predicted"/>
<accession>A0A5C5WDU4</accession>